<dbReference type="AlphaFoldDB" id="A0AAW1IC94"/>
<proteinExistence type="predicted"/>
<protein>
    <submittedName>
        <fullName evidence="1">Uncharacterized protein</fullName>
    </submittedName>
</protein>
<gene>
    <name evidence="1" type="ORF">QE152_g36904</name>
</gene>
<dbReference type="Proteomes" id="UP001458880">
    <property type="component" value="Unassembled WGS sequence"/>
</dbReference>
<accession>A0AAW1IC94</accession>
<organism evidence="1 2">
    <name type="scientific">Popillia japonica</name>
    <name type="common">Japanese beetle</name>
    <dbReference type="NCBI Taxonomy" id="7064"/>
    <lineage>
        <taxon>Eukaryota</taxon>
        <taxon>Metazoa</taxon>
        <taxon>Ecdysozoa</taxon>
        <taxon>Arthropoda</taxon>
        <taxon>Hexapoda</taxon>
        <taxon>Insecta</taxon>
        <taxon>Pterygota</taxon>
        <taxon>Neoptera</taxon>
        <taxon>Endopterygota</taxon>
        <taxon>Coleoptera</taxon>
        <taxon>Polyphaga</taxon>
        <taxon>Scarabaeiformia</taxon>
        <taxon>Scarabaeidae</taxon>
        <taxon>Rutelinae</taxon>
        <taxon>Popillia</taxon>
    </lineage>
</organism>
<dbReference type="EMBL" id="JASPKY010000683">
    <property type="protein sequence ID" value="KAK9686817.1"/>
    <property type="molecule type" value="Genomic_DNA"/>
</dbReference>
<evidence type="ECO:0000313" key="2">
    <source>
        <dbReference type="Proteomes" id="UP001458880"/>
    </source>
</evidence>
<sequence length="76" mass="9037">MKEVLNNHDRNSKPIMFECIKHHQNLIWLAIENIVIVKADKKNAIILLNKEDYHKKMLDRTSREKHLQDDDKGFIG</sequence>
<reference evidence="1 2" key="1">
    <citation type="journal article" date="2024" name="BMC Genomics">
        <title>De novo assembly and annotation of Popillia japonica's genome with initial clues to its potential as an invasive pest.</title>
        <authorList>
            <person name="Cucini C."/>
            <person name="Boschi S."/>
            <person name="Funari R."/>
            <person name="Cardaioli E."/>
            <person name="Iannotti N."/>
            <person name="Marturano G."/>
            <person name="Paoli F."/>
            <person name="Bruttini M."/>
            <person name="Carapelli A."/>
            <person name="Frati F."/>
            <person name="Nardi F."/>
        </authorList>
    </citation>
    <scope>NUCLEOTIDE SEQUENCE [LARGE SCALE GENOMIC DNA]</scope>
    <source>
        <strain evidence="1">DMR45628</strain>
    </source>
</reference>
<comment type="caution">
    <text evidence="1">The sequence shown here is derived from an EMBL/GenBank/DDBJ whole genome shotgun (WGS) entry which is preliminary data.</text>
</comment>
<keyword evidence="2" id="KW-1185">Reference proteome</keyword>
<name>A0AAW1IC94_POPJA</name>
<evidence type="ECO:0000313" key="1">
    <source>
        <dbReference type="EMBL" id="KAK9686817.1"/>
    </source>
</evidence>